<dbReference type="PANTHER" id="PTHR46558">
    <property type="entry name" value="TRACRIPTIONAL REGULATORY PROTEIN-RELATED-RELATED"/>
    <property type="match status" value="1"/>
</dbReference>
<evidence type="ECO:0000256" key="1">
    <source>
        <dbReference type="ARBA" id="ARBA00023125"/>
    </source>
</evidence>
<organism evidence="3 4">
    <name type="scientific">Bacillus wiedmannii</name>
    <dbReference type="NCBI Taxonomy" id="1890302"/>
    <lineage>
        <taxon>Bacteria</taxon>
        <taxon>Bacillati</taxon>
        <taxon>Bacillota</taxon>
        <taxon>Bacilli</taxon>
        <taxon>Bacillales</taxon>
        <taxon>Bacillaceae</taxon>
        <taxon>Bacillus</taxon>
        <taxon>Bacillus cereus group</taxon>
    </lineage>
</organism>
<reference evidence="3 4" key="1">
    <citation type="submission" date="2016-08" db="EMBL/GenBank/DDBJ databases">
        <authorList>
            <person name="Loux V."/>
            <person name="Rue O."/>
        </authorList>
    </citation>
    <scope>NUCLEOTIDE SEQUENCE [LARGE SCALE GENOMIC DNA]</scope>
    <source>
        <strain evidence="3 4">WSBC_10311</strain>
    </source>
</reference>
<accession>A0AB37YU39</accession>
<sequence>MKTLKQLRVEQGYTCKEVAEAVGITEVYYWYIENGKRRPYYDLIVKIADFLKVKLDAIKIFCPQLNL</sequence>
<dbReference type="AlphaFoldDB" id="A0AB37YU39"/>
<dbReference type="PANTHER" id="PTHR46558:SF4">
    <property type="entry name" value="DNA-BIDING PHAGE PROTEIN"/>
    <property type="match status" value="1"/>
</dbReference>
<dbReference type="GO" id="GO:0003677">
    <property type="term" value="F:DNA binding"/>
    <property type="evidence" value="ECO:0007669"/>
    <property type="project" value="UniProtKB-KW"/>
</dbReference>
<dbReference type="CDD" id="cd00093">
    <property type="entry name" value="HTH_XRE"/>
    <property type="match status" value="1"/>
</dbReference>
<gene>
    <name evidence="3" type="ORF">BC10311_03386</name>
</gene>
<dbReference type="PROSITE" id="PS50943">
    <property type="entry name" value="HTH_CROC1"/>
    <property type="match status" value="1"/>
</dbReference>
<feature type="domain" description="HTH cro/C1-type" evidence="2">
    <location>
        <begin position="4"/>
        <end position="58"/>
    </location>
</feature>
<dbReference type="Proteomes" id="UP000195728">
    <property type="component" value="Unassembled WGS sequence"/>
</dbReference>
<comment type="caution">
    <text evidence="3">The sequence shown here is derived from an EMBL/GenBank/DDBJ whole genome shotgun (WGS) entry which is preliminary data.</text>
</comment>
<evidence type="ECO:0000313" key="4">
    <source>
        <dbReference type="Proteomes" id="UP000195728"/>
    </source>
</evidence>
<dbReference type="RefSeq" id="WP_088107226.1">
    <property type="nucleotide sequence ID" value="NZ_FMBG01000016.1"/>
</dbReference>
<dbReference type="Gene3D" id="1.10.260.40">
    <property type="entry name" value="lambda repressor-like DNA-binding domains"/>
    <property type="match status" value="1"/>
</dbReference>
<name>A0AB37YU39_9BACI</name>
<evidence type="ECO:0000259" key="2">
    <source>
        <dbReference type="PROSITE" id="PS50943"/>
    </source>
</evidence>
<dbReference type="SUPFAM" id="SSF47413">
    <property type="entry name" value="lambda repressor-like DNA-binding domains"/>
    <property type="match status" value="1"/>
</dbReference>
<dbReference type="InterPro" id="IPR010982">
    <property type="entry name" value="Lambda_DNA-bd_dom_sf"/>
</dbReference>
<dbReference type="SMART" id="SM00530">
    <property type="entry name" value="HTH_XRE"/>
    <property type="match status" value="1"/>
</dbReference>
<dbReference type="Pfam" id="PF01381">
    <property type="entry name" value="HTH_3"/>
    <property type="match status" value="1"/>
</dbReference>
<dbReference type="InterPro" id="IPR001387">
    <property type="entry name" value="Cro/C1-type_HTH"/>
</dbReference>
<proteinExistence type="predicted"/>
<protein>
    <recommendedName>
        <fullName evidence="2">HTH cro/C1-type domain-containing protein</fullName>
    </recommendedName>
</protein>
<keyword evidence="1" id="KW-0238">DNA-binding</keyword>
<evidence type="ECO:0000313" key="3">
    <source>
        <dbReference type="EMBL" id="SCC45212.1"/>
    </source>
</evidence>
<dbReference type="EMBL" id="FMBG01000016">
    <property type="protein sequence ID" value="SCC45212.1"/>
    <property type="molecule type" value="Genomic_DNA"/>
</dbReference>